<evidence type="ECO:0000256" key="1">
    <source>
        <dbReference type="ARBA" id="ARBA00004162"/>
    </source>
</evidence>
<dbReference type="AlphaFoldDB" id="A0AAE6KNY7"/>
<dbReference type="SMART" id="SM01323">
    <property type="entry name" value="YajC"/>
    <property type="match status" value="1"/>
</dbReference>
<feature type="transmembrane region" description="Helical" evidence="11">
    <location>
        <begin position="16"/>
        <end position="34"/>
    </location>
</feature>
<keyword evidence="8 11" id="KW-1133">Transmembrane helix</keyword>
<evidence type="ECO:0000256" key="4">
    <source>
        <dbReference type="ARBA" id="ARBA00022448"/>
    </source>
</evidence>
<proteinExistence type="inferred from homology"/>
<comment type="similarity">
    <text evidence="2">Belongs to the YajC family.</text>
</comment>
<dbReference type="NCBIfam" id="TIGR00739">
    <property type="entry name" value="yajC"/>
    <property type="match status" value="1"/>
</dbReference>
<comment type="subcellular location">
    <subcellularLocation>
        <location evidence="1">Cell membrane</location>
        <topology evidence="1">Single-pass membrane protein</topology>
    </subcellularLocation>
</comment>
<keyword evidence="13" id="KW-1185">Reference proteome</keyword>
<dbReference type="RefSeq" id="WP_139873072.1">
    <property type="nucleotide sequence ID" value="NZ_CP040985.1"/>
</dbReference>
<keyword evidence="9" id="KW-0811">Translocation</keyword>
<name>A0AAE6KNY7_9PROT</name>
<keyword evidence="7" id="KW-0653">Protein transport</keyword>
<keyword evidence="10 11" id="KW-0472">Membrane</keyword>
<evidence type="ECO:0000256" key="3">
    <source>
        <dbReference type="ARBA" id="ARBA00014962"/>
    </source>
</evidence>
<dbReference type="GO" id="GO:0015031">
    <property type="term" value="P:protein transport"/>
    <property type="evidence" value="ECO:0007669"/>
    <property type="project" value="UniProtKB-KW"/>
</dbReference>
<evidence type="ECO:0000256" key="5">
    <source>
        <dbReference type="ARBA" id="ARBA00022475"/>
    </source>
</evidence>
<evidence type="ECO:0000256" key="9">
    <source>
        <dbReference type="ARBA" id="ARBA00023010"/>
    </source>
</evidence>
<evidence type="ECO:0000313" key="13">
    <source>
        <dbReference type="Proteomes" id="UP000312102"/>
    </source>
</evidence>
<sequence>MFINHAYAADTPPTDLMSFLPFIIIFVLFYFMLIRPQMKQAKAHKLMIESLKKDDEVVTNGGVLGKVVKIKDQFVTLEITTGTQMHIQKQSIQTLLPKGTIKSI</sequence>
<dbReference type="PANTHER" id="PTHR33909">
    <property type="entry name" value="SEC TRANSLOCON ACCESSORY COMPLEX SUBUNIT YAJC"/>
    <property type="match status" value="1"/>
</dbReference>
<dbReference type="PANTHER" id="PTHR33909:SF1">
    <property type="entry name" value="SEC TRANSLOCON ACCESSORY COMPLEX SUBUNIT YAJC"/>
    <property type="match status" value="1"/>
</dbReference>
<evidence type="ECO:0000256" key="6">
    <source>
        <dbReference type="ARBA" id="ARBA00022692"/>
    </source>
</evidence>
<evidence type="ECO:0000256" key="7">
    <source>
        <dbReference type="ARBA" id="ARBA00022927"/>
    </source>
</evidence>
<dbReference type="KEGG" id="mrk:FIT61_01555"/>
<keyword evidence="5" id="KW-1003">Cell membrane</keyword>
<evidence type="ECO:0000256" key="11">
    <source>
        <dbReference type="SAM" id="Phobius"/>
    </source>
</evidence>
<gene>
    <name evidence="12" type="primary">yajC</name>
    <name evidence="12" type="ORF">FIT61_01555</name>
</gene>
<dbReference type="InterPro" id="IPR003849">
    <property type="entry name" value="Preprotein_translocase_YajC"/>
</dbReference>
<keyword evidence="6 11" id="KW-0812">Transmembrane</keyword>
<keyword evidence="4" id="KW-0813">Transport</keyword>
<protein>
    <recommendedName>
        <fullName evidence="3">Sec translocon accessory complex subunit YajC</fullName>
    </recommendedName>
</protein>
<reference evidence="12 13" key="1">
    <citation type="journal article" date="2019" name="ISME J.">
        <title>Evolution in action: habitat transition from sediment to the pelagial leads to genome streamlining in Methylophilaceae.</title>
        <authorList>
            <person name="Salcher M."/>
            <person name="Schaefle D."/>
            <person name="Kaspar M."/>
            <person name="Neuenschwander S.M."/>
            <person name="Ghai R."/>
        </authorList>
    </citation>
    <scope>NUCLEOTIDE SEQUENCE [LARGE SCALE GENOMIC DNA]</scope>
    <source>
        <strain evidence="12 13">MMS-RI-1</strain>
    </source>
</reference>
<accession>A0AAE6KNY7</accession>
<evidence type="ECO:0000313" key="12">
    <source>
        <dbReference type="EMBL" id="QDD13170.1"/>
    </source>
</evidence>
<dbReference type="Pfam" id="PF02699">
    <property type="entry name" value="YajC"/>
    <property type="match status" value="1"/>
</dbReference>
<dbReference type="Proteomes" id="UP000312102">
    <property type="component" value="Chromosome"/>
</dbReference>
<evidence type="ECO:0000256" key="10">
    <source>
        <dbReference type="ARBA" id="ARBA00023136"/>
    </source>
</evidence>
<evidence type="ECO:0000256" key="8">
    <source>
        <dbReference type="ARBA" id="ARBA00022989"/>
    </source>
</evidence>
<dbReference type="EMBL" id="CP040986">
    <property type="protein sequence ID" value="QDD13170.1"/>
    <property type="molecule type" value="Genomic_DNA"/>
</dbReference>
<organism evidence="12 13">
    <name type="scientific">Candidatus Methylopumilus rimovensis</name>
    <dbReference type="NCBI Taxonomy" id="2588535"/>
    <lineage>
        <taxon>Bacteria</taxon>
        <taxon>Pseudomonadati</taxon>
        <taxon>Pseudomonadota</taxon>
        <taxon>Betaproteobacteria</taxon>
        <taxon>Nitrosomonadales</taxon>
        <taxon>Methylophilaceae</taxon>
        <taxon>Candidatus Methylopumilus</taxon>
    </lineage>
</organism>
<evidence type="ECO:0000256" key="2">
    <source>
        <dbReference type="ARBA" id="ARBA00006742"/>
    </source>
</evidence>
<dbReference type="GO" id="GO:0005886">
    <property type="term" value="C:plasma membrane"/>
    <property type="evidence" value="ECO:0007669"/>
    <property type="project" value="UniProtKB-SubCell"/>
</dbReference>
<dbReference type="PRINTS" id="PR01853">
    <property type="entry name" value="YAJCTRNLCASE"/>
</dbReference>